<organism evidence="2 3">
    <name type="scientific">Mesorhizobium kowhaii</name>
    <dbReference type="NCBI Taxonomy" id="1300272"/>
    <lineage>
        <taxon>Bacteria</taxon>
        <taxon>Pseudomonadati</taxon>
        <taxon>Pseudomonadota</taxon>
        <taxon>Alphaproteobacteria</taxon>
        <taxon>Hyphomicrobiales</taxon>
        <taxon>Phyllobacteriaceae</taxon>
        <taxon>Mesorhizobium</taxon>
    </lineage>
</organism>
<evidence type="ECO:0000313" key="3">
    <source>
        <dbReference type="Proteomes" id="UP000248616"/>
    </source>
</evidence>
<dbReference type="EMBL" id="MZXV01000013">
    <property type="protein sequence ID" value="PZV39571.1"/>
    <property type="molecule type" value="Genomic_DNA"/>
</dbReference>
<dbReference type="AlphaFoldDB" id="A0A2W7CBC6"/>
<dbReference type="Proteomes" id="UP000248616">
    <property type="component" value="Unassembled WGS sequence"/>
</dbReference>
<reference evidence="3" key="1">
    <citation type="submission" date="2017-03" db="EMBL/GenBank/DDBJ databases">
        <authorList>
            <person name="Safronova V.I."/>
            <person name="Sazanova A.L."/>
            <person name="Chirak E.R."/>
        </authorList>
    </citation>
    <scope>NUCLEOTIDE SEQUENCE [LARGE SCALE GENOMIC DNA]</scope>
    <source>
        <strain evidence="3">Ach-343</strain>
    </source>
</reference>
<feature type="transmembrane region" description="Helical" evidence="1">
    <location>
        <begin position="40"/>
        <end position="60"/>
    </location>
</feature>
<feature type="transmembrane region" description="Helical" evidence="1">
    <location>
        <begin position="15"/>
        <end position="34"/>
    </location>
</feature>
<proteinExistence type="predicted"/>
<gene>
    <name evidence="2" type="ORF">B5V02_06345</name>
</gene>
<evidence type="ECO:0000313" key="2">
    <source>
        <dbReference type="EMBL" id="PZV39571.1"/>
    </source>
</evidence>
<keyword evidence="1" id="KW-1133">Transmembrane helix</keyword>
<sequence>MPYIIYGKNRLKTGAAFLAMALLILFCIFLAAISYLDISYLLYVEYATFILSMIHIYNFMNKSE</sequence>
<keyword evidence="3" id="KW-1185">Reference proteome</keyword>
<comment type="caution">
    <text evidence="2">The sequence shown here is derived from an EMBL/GenBank/DDBJ whole genome shotgun (WGS) entry which is preliminary data.</text>
</comment>
<protein>
    <submittedName>
        <fullName evidence="2">Uncharacterized protein</fullName>
    </submittedName>
</protein>
<keyword evidence="1" id="KW-0812">Transmembrane</keyword>
<evidence type="ECO:0000256" key="1">
    <source>
        <dbReference type="SAM" id="Phobius"/>
    </source>
</evidence>
<name>A0A2W7CBC6_9HYPH</name>
<accession>A0A2W7CBC6</accession>
<keyword evidence="1" id="KW-0472">Membrane</keyword>